<proteinExistence type="predicted"/>
<comment type="caution">
    <text evidence="1">The sequence shown here is derived from an EMBL/GenBank/DDBJ whole genome shotgun (WGS) entry which is preliminary data.</text>
</comment>
<keyword evidence="2" id="KW-1185">Reference proteome</keyword>
<evidence type="ECO:0000313" key="1">
    <source>
        <dbReference type="EMBL" id="KAE8733445.1"/>
    </source>
</evidence>
<accession>A0A6A3CV54</accession>
<protein>
    <submittedName>
        <fullName evidence="1">Uncharacterized protein</fullName>
    </submittedName>
</protein>
<sequence length="138" mass="15193">MGTATSCPLKHNLQWLIGKHQAPIPIINKDTQFSTYRSADIAHPGAENKLIIIFKSFDFKPVVQSFTPKVTLTPPVATENFCNDSSKVSVHRVVWTQVEEALNMTLRSVDTPYTGHPVSVSALSRVSPPPLPRITGKT</sequence>
<organism evidence="1 2">
    <name type="scientific">Hibiscus syriacus</name>
    <name type="common">Rose of Sharon</name>
    <dbReference type="NCBI Taxonomy" id="106335"/>
    <lineage>
        <taxon>Eukaryota</taxon>
        <taxon>Viridiplantae</taxon>
        <taxon>Streptophyta</taxon>
        <taxon>Embryophyta</taxon>
        <taxon>Tracheophyta</taxon>
        <taxon>Spermatophyta</taxon>
        <taxon>Magnoliopsida</taxon>
        <taxon>eudicotyledons</taxon>
        <taxon>Gunneridae</taxon>
        <taxon>Pentapetalae</taxon>
        <taxon>rosids</taxon>
        <taxon>malvids</taxon>
        <taxon>Malvales</taxon>
        <taxon>Malvaceae</taxon>
        <taxon>Malvoideae</taxon>
        <taxon>Hibiscus</taxon>
    </lineage>
</organism>
<dbReference type="AlphaFoldDB" id="A0A6A3CV54"/>
<evidence type="ECO:0000313" key="2">
    <source>
        <dbReference type="Proteomes" id="UP000436088"/>
    </source>
</evidence>
<gene>
    <name evidence="1" type="ORF">F3Y22_tig00001238pilonHSYRG00002</name>
</gene>
<name>A0A6A3CV54_HIBSY</name>
<dbReference type="Proteomes" id="UP000436088">
    <property type="component" value="Unassembled WGS sequence"/>
</dbReference>
<dbReference type="EMBL" id="VEPZ02000102">
    <property type="protein sequence ID" value="KAE8733445.1"/>
    <property type="molecule type" value="Genomic_DNA"/>
</dbReference>
<reference evidence="1" key="1">
    <citation type="submission" date="2019-09" db="EMBL/GenBank/DDBJ databases">
        <title>Draft genome information of white flower Hibiscus syriacus.</title>
        <authorList>
            <person name="Kim Y.-M."/>
        </authorList>
    </citation>
    <scope>NUCLEOTIDE SEQUENCE [LARGE SCALE GENOMIC DNA]</scope>
    <source>
        <strain evidence="1">YM2019G1</strain>
    </source>
</reference>